<evidence type="ECO:0000313" key="2">
    <source>
        <dbReference type="EMBL" id="KWX02500.1"/>
    </source>
</evidence>
<evidence type="ECO:0008006" key="4">
    <source>
        <dbReference type="Google" id="ProtNLM"/>
    </source>
</evidence>
<dbReference type="Proteomes" id="UP000070188">
    <property type="component" value="Unassembled WGS sequence"/>
</dbReference>
<gene>
    <name evidence="2" type="ORF">LI90_3543</name>
</gene>
<evidence type="ECO:0000256" key="1">
    <source>
        <dbReference type="ARBA" id="ARBA00009981"/>
    </source>
</evidence>
<keyword evidence="3" id="KW-1185">Reference proteome</keyword>
<reference evidence="3" key="1">
    <citation type="submission" date="2015-04" db="EMBL/GenBank/DDBJ databases">
        <title>Physiological reanalysis, assessment of diazotrophy, and genome sequences of multiple isolates of Streptomyces thermoautotrophicus.</title>
        <authorList>
            <person name="MacKellar D.C."/>
            <person name="Lieber L."/>
            <person name="Norman J."/>
            <person name="Bolger A."/>
            <person name="Tobin C."/>
            <person name="Murray J.W."/>
            <person name="Chang R."/>
            <person name="Ford T."/>
            <person name="Nguyen P.Q."/>
            <person name="Woodward J."/>
            <person name="Permingeat H."/>
            <person name="Joshi N.S."/>
            <person name="Silver P.A."/>
            <person name="Usadel B."/>
            <person name="Rutherford A.W."/>
            <person name="Friesen M."/>
            <person name="Prell J."/>
        </authorList>
    </citation>
    <scope>NUCLEOTIDE SEQUENCE [LARGE SCALE GENOMIC DNA]</scope>
    <source>
        <strain evidence="3">H1</strain>
    </source>
</reference>
<name>A0A132MXS3_9ACTN</name>
<dbReference type="InterPro" id="IPR036165">
    <property type="entry name" value="YefM-like_sf"/>
</dbReference>
<dbReference type="EMBL" id="LAXD01000001">
    <property type="protein sequence ID" value="KWX02500.1"/>
    <property type="molecule type" value="Genomic_DNA"/>
</dbReference>
<accession>A0A132MXS3</accession>
<organism evidence="2 3">
    <name type="scientific">Carbonactinospora thermoautotrophica</name>
    <dbReference type="NCBI Taxonomy" id="1469144"/>
    <lineage>
        <taxon>Bacteria</taxon>
        <taxon>Bacillati</taxon>
        <taxon>Actinomycetota</taxon>
        <taxon>Actinomycetes</taxon>
        <taxon>Kitasatosporales</taxon>
        <taxon>Carbonactinosporaceae</taxon>
        <taxon>Carbonactinospora</taxon>
    </lineage>
</organism>
<dbReference type="PATRIC" id="fig|1469144.10.peg.3802"/>
<dbReference type="AlphaFoldDB" id="A0A132MXS3"/>
<protein>
    <recommendedName>
        <fullName evidence="4">Antitoxin</fullName>
    </recommendedName>
</protein>
<comment type="similarity">
    <text evidence="1">Belongs to the phD/YefM antitoxin family.</text>
</comment>
<dbReference type="Gene3D" id="3.40.1620.10">
    <property type="entry name" value="YefM-like domain"/>
    <property type="match status" value="1"/>
</dbReference>
<dbReference type="SUPFAM" id="SSF143120">
    <property type="entry name" value="YefM-like"/>
    <property type="match status" value="1"/>
</dbReference>
<sequence>MEEKSFREVRDKLADVIHAASVYGQITYITNRGRRVAAIVPVPVAETAEDQAERG</sequence>
<comment type="caution">
    <text evidence="2">The sequence shown here is derived from an EMBL/GenBank/DDBJ whole genome shotgun (WGS) entry which is preliminary data.</text>
</comment>
<evidence type="ECO:0000313" key="3">
    <source>
        <dbReference type="Proteomes" id="UP000070188"/>
    </source>
</evidence>
<proteinExistence type="inferred from homology"/>